<organism evidence="1 2">
    <name type="scientific">Streptomyces violaceusniger</name>
    <dbReference type="NCBI Taxonomy" id="68280"/>
    <lineage>
        <taxon>Bacteria</taxon>
        <taxon>Bacillati</taxon>
        <taxon>Actinomycetota</taxon>
        <taxon>Actinomycetes</taxon>
        <taxon>Kitasatosporales</taxon>
        <taxon>Streptomycetaceae</taxon>
        <taxon>Streptomyces</taxon>
        <taxon>Streptomyces violaceusniger group</taxon>
    </lineage>
</organism>
<dbReference type="Proteomes" id="UP000301309">
    <property type="component" value="Unassembled WGS sequence"/>
</dbReference>
<reference evidence="1 2" key="1">
    <citation type="journal article" date="2020" name="Int. J. Syst. Evol. Microbiol.">
        <title>Reclassification of Streptomyces castelarensis and Streptomyces sporoclivatus as later heterotypic synonyms of Streptomyces antimycoticus.</title>
        <authorList>
            <person name="Komaki H."/>
            <person name="Tamura T."/>
        </authorList>
    </citation>
    <scope>NUCLEOTIDE SEQUENCE [LARGE SCALE GENOMIC DNA]</scope>
    <source>
        <strain evidence="1 2">NBRC 13459</strain>
    </source>
</reference>
<proteinExistence type="predicted"/>
<dbReference type="AlphaFoldDB" id="A0A4D4KUB9"/>
<accession>A0A4D4KUB9</accession>
<name>A0A4D4KUB9_STRVO</name>
<protein>
    <submittedName>
        <fullName evidence="1">Uncharacterized protein</fullName>
    </submittedName>
</protein>
<sequence length="63" mass="6591">MRDLVDTAVAAGLPAADTLRTVSAYLAQGIQSSGFLGCAFLNAASEYPDPDHPVHLAVLAHRQ</sequence>
<keyword evidence="2" id="KW-1185">Reference proteome</keyword>
<comment type="caution">
    <text evidence="1">The sequence shown here is derived from an EMBL/GenBank/DDBJ whole genome shotgun (WGS) entry which is preliminary data.</text>
</comment>
<evidence type="ECO:0000313" key="2">
    <source>
        <dbReference type="Proteomes" id="UP000301309"/>
    </source>
</evidence>
<dbReference type="EMBL" id="BJHW01000001">
    <property type="protein sequence ID" value="GDY50170.1"/>
    <property type="molecule type" value="Genomic_DNA"/>
</dbReference>
<dbReference type="Gene3D" id="1.10.357.10">
    <property type="entry name" value="Tetracycline Repressor, domain 2"/>
    <property type="match status" value="1"/>
</dbReference>
<gene>
    <name evidence="1" type="ORF">SVIO_007930</name>
</gene>
<evidence type="ECO:0000313" key="1">
    <source>
        <dbReference type="EMBL" id="GDY50170.1"/>
    </source>
</evidence>